<protein>
    <submittedName>
        <fullName evidence="2">Deaminase reductase</fullName>
    </submittedName>
</protein>
<dbReference type="Pfam" id="PF01872">
    <property type="entry name" value="RibD_C"/>
    <property type="match status" value="1"/>
</dbReference>
<dbReference type="InterPro" id="IPR002734">
    <property type="entry name" value="RibDG_C"/>
</dbReference>
<comment type="caution">
    <text evidence="2">The sequence shown here is derived from an EMBL/GenBank/DDBJ whole genome shotgun (WGS) entry which is preliminary data.</text>
</comment>
<keyword evidence="3" id="KW-1185">Reference proteome</keyword>
<evidence type="ECO:0000313" key="2">
    <source>
        <dbReference type="EMBL" id="GGI08275.1"/>
    </source>
</evidence>
<reference evidence="3" key="1">
    <citation type="journal article" date="2019" name="Int. J. Syst. Evol. Microbiol.">
        <title>The Global Catalogue of Microorganisms (GCM) 10K type strain sequencing project: providing services to taxonomists for standard genome sequencing and annotation.</title>
        <authorList>
            <consortium name="The Broad Institute Genomics Platform"/>
            <consortium name="The Broad Institute Genome Sequencing Center for Infectious Disease"/>
            <person name="Wu L."/>
            <person name="Ma J."/>
        </authorList>
    </citation>
    <scope>NUCLEOTIDE SEQUENCE [LARGE SCALE GENOMIC DNA]</scope>
    <source>
        <strain evidence="3">CCM 8653</strain>
    </source>
</reference>
<dbReference type="Gene3D" id="3.40.430.10">
    <property type="entry name" value="Dihydrofolate Reductase, subunit A"/>
    <property type="match status" value="1"/>
</dbReference>
<accession>A0ABQ2B8Y9</accession>
<dbReference type="PANTHER" id="PTHR38011:SF2">
    <property type="entry name" value="BIFUNCTIONAL DEAMINASE-REDUCTASE DOMAIN PROTEIN"/>
    <property type="match status" value="1"/>
</dbReference>
<organism evidence="2 3">
    <name type="scientific">Isoptericola cucumis</name>
    <dbReference type="NCBI Taxonomy" id="1776856"/>
    <lineage>
        <taxon>Bacteria</taxon>
        <taxon>Bacillati</taxon>
        <taxon>Actinomycetota</taxon>
        <taxon>Actinomycetes</taxon>
        <taxon>Micrococcales</taxon>
        <taxon>Promicromonosporaceae</taxon>
        <taxon>Isoptericola</taxon>
    </lineage>
</organism>
<sequence length="213" mass="22784">MLSVNMFTSLDGVVQGAGGPEEDTSGGFDKGGWFIPFTADPMFGRVVDGWFAATDAILLGRTTYDMFRGYWPDVTDPEDTVAARINAGPRYVVSATLREPSWAGTTVIDPSSSDLAAEVEALKARAGDELQVHGSARLASTLHDLGLVDVYRIFVAPVVLGDGKRLFDRGAVPSGFTVTRTEVGESGLVYLELRPGPLELAESAVIDNRDSVR</sequence>
<dbReference type="EMBL" id="BMDG01000006">
    <property type="protein sequence ID" value="GGI08275.1"/>
    <property type="molecule type" value="Genomic_DNA"/>
</dbReference>
<dbReference type="InterPro" id="IPR050765">
    <property type="entry name" value="Riboflavin_Biosynth_HTPR"/>
</dbReference>
<gene>
    <name evidence="2" type="ORF">GCM10007368_20350</name>
</gene>
<evidence type="ECO:0000313" key="3">
    <source>
        <dbReference type="Proteomes" id="UP000632535"/>
    </source>
</evidence>
<proteinExistence type="predicted"/>
<dbReference type="InterPro" id="IPR024072">
    <property type="entry name" value="DHFR-like_dom_sf"/>
</dbReference>
<dbReference type="Proteomes" id="UP000632535">
    <property type="component" value="Unassembled WGS sequence"/>
</dbReference>
<name>A0ABQ2B8Y9_9MICO</name>
<dbReference type="PANTHER" id="PTHR38011">
    <property type="entry name" value="DIHYDROFOLATE REDUCTASE FAMILY PROTEIN (AFU_ORTHOLOGUE AFUA_8G06820)"/>
    <property type="match status" value="1"/>
</dbReference>
<evidence type="ECO:0000259" key="1">
    <source>
        <dbReference type="Pfam" id="PF01872"/>
    </source>
</evidence>
<feature type="domain" description="Bacterial bifunctional deaminase-reductase C-terminal" evidence="1">
    <location>
        <begin position="3"/>
        <end position="184"/>
    </location>
</feature>
<dbReference type="RefSeq" id="WP_229737904.1">
    <property type="nucleotide sequence ID" value="NZ_BMDG01000006.1"/>
</dbReference>
<dbReference type="SUPFAM" id="SSF53597">
    <property type="entry name" value="Dihydrofolate reductase-like"/>
    <property type="match status" value="1"/>
</dbReference>